<dbReference type="GeneID" id="123131005"/>
<evidence type="ECO:0000313" key="2">
    <source>
        <dbReference type="EnsemblPlants" id="TraesCS6A02G315900.1.cds1"/>
    </source>
</evidence>
<dbReference type="Gramene" id="TraesCS6A03G0822500.1">
    <property type="protein sequence ID" value="TraesCS6A03G0822500.1.CDS1"/>
    <property type="gene ID" value="TraesCS6A03G0822500"/>
</dbReference>
<dbReference type="OrthoDB" id="1101370at2759"/>
<dbReference type="Gramene" id="TraesJUL6A03G03407350.1">
    <property type="protein sequence ID" value="TraesJUL6A03G03407350.1.CDS1"/>
    <property type="gene ID" value="TraesJUL6A03G03407350"/>
</dbReference>
<dbReference type="OMA" id="PNEVCKR"/>
<dbReference type="Gramene" id="TraesSTA6A03G03371450.1">
    <property type="protein sequence ID" value="TraesSTA6A03G03371450.1.CDS1"/>
    <property type="gene ID" value="TraesSTA6A03G03371450"/>
</dbReference>
<name>A0A3B6NU48_WHEAT</name>
<dbReference type="Pfam" id="PF05340">
    <property type="entry name" value="DUF740"/>
    <property type="match status" value="1"/>
</dbReference>
<dbReference type="Gramene" id="TraesROB_scaffold_093924_01G000100.1">
    <property type="protein sequence ID" value="TraesROB_scaffold_093924_01G000100.1"/>
    <property type="gene ID" value="TraesROB_scaffold_093924_01G000100"/>
</dbReference>
<dbReference type="EnsemblPlants" id="TraesCS6A02G315900.1">
    <property type="protein sequence ID" value="TraesCS6A02G315900.1.cds1"/>
    <property type="gene ID" value="TraesCS6A02G315900"/>
</dbReference>
<evidence type="ECO:0000256" key="1">
    <source>
        <dbReference type="SAM" id="MobiDB-lite"/>
    </source>
</evidence>
<dbReference type="Gramene" id="TraesPARA_EIv1.0_1966870.1">
    <property type="protein sequence ID" value="TraesPARA_EIv1.0_1966870.1.CDS1"/>
    <property type="gene ID" value="TraesPARA_EIv1.0_1966870"/>
</dbReference>
<proteinExistence type="predicted"/>
<feature type="compositionally biased region" description="Low complexity" evidence="1">
    <location>
        <begin position="57"/>
        <end position="82"/>
    </location>
</feature>
<dbReference type="Gramene" id="TraesWEE_scaffold_079739_01G000100.1">
    <property type="protein sequence ID" value="TraesWEE_scaffold_079739_01G000100.1"/>
    <property type="gene ID" value="TraesWEE_scaffold_079739_01G000100"/>
</dbReference>
<dbReference type="PANTHER" id="PTHR34046">
    <property type="entry name" value="OS06G0218800 PROTEIN"/>
    <property type="match status" value="1"/>
</dbReference>
<gene>
    <name evidence="2" type="primary">LOC123131005</name>
</gene>
<sequence>MAMGKKLSKVDGAACRRHWRQGAPGVCPLCLRERLSRLSPSATLPSVVARGEAASRSSCCSDSDSEASSTEASTGASSGSASPGFHREIRRAARPSLLMRHERVVAVDGDEAVLVMRRRREKPATSFWTKLLRAATGGKKAVDGCSLAHSRTIDAADGSSAAATKWIVF</sequence>
<dbReference type="Gramene" id="TraesSYM6A03G03323210.1">
    <property type="protein sequence ID" value="TraesSYM6A03G03323210.1.CDS1"/>
    <property type="gene ID" value="TraesSYM6A03G03323210"/>
</dbReference>
<dbReference type="Gramene" id="TraesNOR6A03G03414560.1">
    <property type="protein sequence ID" value="TraesNOR6A03G03414560.1.CDS1"/>
    <property type="gene ID" value="TraesNOR6A03G03414560"/>
</dbReference>
<evidence type="ECO:0000313" key="3">
    <source>
        <dbReference type="Proteomes" id="UP000019116"/>
    </source>
</evidence>
<dbReference type="Gramene" id="TraesRN6A0100803200.1">
    <property type="protein sequence ID" value="TraesRN6A0100803200.1"/>
    <property type="gene ID" value="TraesRN6A0100803200"/>
</dbReference>
<dbReference type="Proteomes" id="UP000019116">
    <property type="component" value="Chromosome 6A"/>
</dbReference>
<reference evidence="2" key="2">
    <citation type="submission" date="2018-10" db="UniProtKB">
        <authorList>
            <consortium name="EnsemblPlants"/>
        </authorList>
    </citation>
    <scope>IDENTIFICATION</scope>
</reference>
<organism evidence="2">
    <name type="scientific">Triticum aestivum</name>
    <name type="common">Wheat</name>
    <dbReference type="NCBI Taxonomy" id="4565"/>
    <lineage>
        <taxon>Eukaryota</taxon>
        <taxon>Viridiplantae</taxon>
        <taxon>Streptophyta</taxon>
        <taxon>Embryophyta</taxon>
        <taxon>Tracheophyta</taxon>
        <taxon>Spermatophyta</taxon>
        <taxon>Magnoliopsida</taxon>
        <taxon>Liliopsida</taxon>
        <taxon>Poales</taxon>
        <taxon>Poaceae</taxon>
        <taxon>BOP clade</taxon>
        <taxon>Pooideae</taxon>
        <taxon>Triticodae</taxon>
        <taxon>Triticeae</taxon>
        <taxon>Triticinae</taxon>
        <taxon>Triticum</taxon>
    </lineage>
</organism>
<dbReference type="Gramene" id="TraesMAC6A03G03380120.1">
    <property type="protein sequence ID" value="TraesMAC6A03G03380120.1.CDS1"/>
    <property type="gene ID" value="TraesMAC6A03G03380120"/>
</dbReference>
<accession>A0A3B6NU48</accession>
<dbReference type="AlphaFoldDB" id="A0A3B6NU48"/>
<dbReference type="PANTHER" id="PTHR34046:SF13">
    <property type="entry name" value="OS02G0758200 PROTEIN"/>
    <property type="match status" value="1"/>
</dbReference>
<dbReference type="Gramene" id="TraesCAD_scaffold_053700_01G000100.1">
    <property type="protein sequence ID" value="TraesCAD_scaffold_053700_01G000100.1"/>
    <property type="gene ID" value="TraesCAD_scaffold_053700_01G000100"/>
</dbReference>
<dbReference type="Gramene" id="TraesLAC6A03G03337680.1">
    <property type="protein sequence ID" value="TraesLAC6A03G03337680.1.CDS1"/>
    <property type="gene ID" value="TraesLAC6A03G03337680"/>
</dbReference>
<dbReference type="Gramene" id="TraesARI6A03G03337860.1">
    <property type="protein sequence ID" value="TraesARI6A03G03337860.1.CDS1"/>
    <property type="gene ID" value="TraesARI6A03G03337860"/>
</dbReference>
<feature type="region of interest" description="Disordered" evidence="1">
    <location>
        <begin position="57"/>
        <end position="86"/>
    </location>
</feature>
<protein>
    <submittedName>
        <fullName evidence="2">Uncharacterized protein</fullName>
    </submittedName>
</protein>
<keyword evidence="3" id="KW-1185">Reference proteome</keyword>
<dbReference type="Gramene" id="TraesJAG6A03G03373460.1">
    <property type="protein sequence ID" value="TraesJAG6A03G03373460.1.CDS1"/>
    <property type="gene ID" value="TraesJAG6A03G03373460"/>
</dbReference>
<dbReference type="Gramene" id="TraesCS6A02G315900.1">
    <property type="protein sequence ID" value="TraesCS6A02G315900.1.cds1"/>
    <property type="gene ID" value="TraesCS6A02G315900"/>
</dbReference>
<dbReference type="RefSeq" id="XP_044406717.1">
    <property type="nucleotide sequence ID" value="XM_044550782.1"/>
</dbReference>
<reference evidence="2" key="1">
    <citation type="submission" date="2018-08" db="EMBL/GenBank/DDBJ databases">
        <authorList>
            <person name="Rossello M."/>
        </authorList>
    </citation>
    <scope>NUCLEOTIDE SEQUENCE [LARGE SCALE GENOMIC DNA]</scope>
    <source>
        <strain evidence="2">cv. Chinese Spring</strain>
    </source>
</reference>
<dbReference type="InterPro" id="IPR008004">
    <property type="entry name" value="OCTOPUS-like"/>
</dbReference>
<dbReference type="Gramene" id="TraesCLE_scaffold_073261_01G000100.1">
    <property type="protein sequence ID" value="TraesCLE_scaffold_073261_01G000100.1"/>
    <property type="gene ID" value="TraesCLE_scaffold_073261_01G000100"/>
</dbReference>
<dbReference type="Gramene" id="TraesLDM6A03G03383900.1">
    <property type="protein sequence ID" value="TraesLDM6A03G03383900.1.CDS1"/>
    <property type="gene ID" value="TraesLDM6A03G03383900"/>
</dbReference>